<dbReference type="FunFam" id="1.20.1250.20:FF:000011">
    <property type="entry name" value="MFS multidrug transporter, putative"/>
    <property type="match status" value="1"/>
</dbReference>
<reference evidence="8 9" key="1">
    <citation type="journal article" date="2015" name="Fungal Genet. Biol.">
        <title>Evolution of novel wood decay mechanisms in Agaricales revealed by the genome sequences of Fistulina hepatica and Cylindrobasidium torrendii.</title>
        <authorList>
            <person name="Floudas D."/>
            <person name="Held B.W."/>
            <person name="Riley R."/>
            <person name="Nagy L.G."/>
            <person name="Koehler G."/>
            <person name="Ransdell A.S."/>
            <person name="Younus H."/>
            <person name="Chow J."/>
            <person name="Chiniquy J."/>
            <person name="Lipzen A."/>
            <person name="Tritt A."/>
            <person name="Sun H."/>
            <person name="Haridas S."/>
            <person name="LaButti K."/>
            <person name="Ohm R.A."/>
            <person name="Kues U."/>
            <person name="Blanchette R.A."/>
            <person name="Grigoriev I.V."/>
            <person name="Minto R.E."/>
            <person name="Hibbett D.S."/>
        </authorList>
    </citation>
    <scope>NUCLEOTIDE SEQUENCE [LARGE SCALE GENOMIC DNA]</scope>
    <source>
        <strain evidence="8 9">ATCC 64428</strain>
    </source>
</reference>
<evidence type="ECO:0000313" key="9">
    <source>
        <dbReference type="Proteomes" id="UP000054144"/>
    </source>
</evidence>
<evidence type="ECO:0000256" key="3">
    <source>
        <dbReference type="ARBA" id="ARBA00022989"/>
    </source>
</evidence>
<dbReference type="InterPro" id="IPR020846">
    <property type="entry name" value="MFS_dom"/>
</dbReference>
<gene>
    <name evidence="8" type="ORF">FISHEDRAFT_32779</name>
</gene>
<feature type="transmembrane region" description="Helical" evidence="6">
    <location>
        <begin position="262"/>
        <end position="287"/>
    </location>
</feature>
<dbReference type="CDD" id="cd17323">
    <property type="entry name" value="MFS_Tpo1_MDR_like"/>
    <property type="match status" value="1"/>
</dbReference>
<dbReference type="GO" id="GO:0022857">
    <property type="term" value="F:transmembrane transporter activity"/>
    <property type="evidence" value="ECO:0007669"/>
    <property type="project" value="InterPro"/>
</dbReference>
<dbReference type="Pfam" id="PF07690">
    <property type="entry name" value="MFS_1"/>
    <property type="match status" value="1"/>
</dbReference>
<protein>
    <submittedName>
        <fullName evidence="8">MFS polyamine transporter</fullName>
    </submittedName>
</protein>
<feature type="region of interest" description="Disordered" evidence="5">
    <location>
        <begin position="1"/>
        <end position="26"/>
    </location>
</feature>
<feature type="transmembrane region" description="Helical" evidence="6">
    <location>
        <begin position="379"/>
        <end position="398"/>
    </location>
</feature>
<sequence>MAERCDAPAVESLGNTPTDRNLESQHNSEALQQAADDLTTVIATRVEHPRDYNPDTKHSKVVLATQTISPPGAVHGSLDTDPNCVDWDGPSDTENPKNWSLRKKWTITFCCALMTLNATFASSAPASAAQAIAEHFRLPLEIGDLTTALFLVGYTFGPFLWGPGSEVVGRKPLFRLTMSMYTIFHLGQSLAPNITTLLVTRFLCGFFAVAPITNCSGVIADIWDATGRGPARAAFLFCLFLGPTIGPIIGGFVTESYLGWRWVFWVMMIFAGACTLLMFITIPETYAPVLMWKKARRLRAQDPERNSTIYAEAERLDWSFMGIVCRTVLKPFFMLAVEPILILITVYLSLVYGILYALFEAYPVIFGDRRDFPVSRVGLMFIGVGLGNTLAVLLNMYFTRREATMIHEWRGFPPPERVLKSGMVGGPLLVVAVFWLGWTGYTGISWWAPAAAGVPLGMSISLIFFSSLGYVIDTYLSGSASAFAANTIVRSAIASAFPLFTRQMFTKMHISWACTLIGIISLLLAPSPYLFYRYGARIRTSSRFAPCVVSARMNLFYLSVVLRPDFPLQFT</sequence>
<evidence type="ECO:0000313" key="8">
    <source>
        <dbReference type="EMBL" id="KIY53724.1"/>
    </source>
</evidence>
<dbReference type="PANTHER" id="PTHR23502:SF74">
    <property type="entry name" value="MAJOR FACILITATOR SUPERFAMILY (MFS) PROFILE DOMAIN-CONTAINING PROTEIN"/>
    <property type="match status" value="1"/>
</dbReference>
<dbReference type="InterPro" id="IPR011701">
    <property type="entry name" value="MFS"/>
</dbReference>
<organism evidence="8 9">
    <name type="scientific">Fistulina hepatica ATCC 64428</name>
    <dbReference type="NCBI Taxonomy" id="1128425"/>
    <lineage>
        <taxon>Eukaryota</taxon>
        <taxon>Fungi</taxon>
        <taxon>Dikarya</taxon>
        <taxon>Basidiomycota</taxon>
        <taxon>Agaricomycotina</taxon>
        <taxon>Agaricomycetes</taxon>
        <taxon>Agaricomycetidae</taxon>
        <taxon>Agaricales</taxon>
        <taxon>Fistulinaceae</taxon>
        <taxon>Fistulina</taxon>
    </lineage>
</organism>
<dbReference type="GO" id="GO:0005886">
    <property type="term" value="C:plasma membrane"/>
    <property type="evidence" value="ECO:0007669"/>
    <property type="project" value="TreeGrafter"/>
</dbReference>
<keyword evidence="9" id="KW-1185">Reference proteome</keyword>
<feature type="domain" description="Major facilitator superfamily (MFS) profile" evidence="7">
    <location>
        <begin position="107"/>
        <end position="571"/>
    </location>
</feature>
<evidence type="ECO:0000256" key="1">
    <source>
        <dbReference type="ARBA" id="ARBA00004141"/>
    </source>
</evidence>
<proteinExistence type="predicted"/>
<dbReference type="Proteomes" id="UP000054144">
    <property type="component" value="Unassembled WGS sequence"/>
</dbReference>
<dbReference type="PROSITE" id="PS50850">
    <property type="entry name" value="MFS"/>
    <property type="match status" value="1"/>
</dbReference>
<feature type="transmembrane region" description="Helical" evidence="6">
    <location>
        <begin position="475"/>
        <end position="497"/>
    </location>
</feature>
<keyword evidence="2 6" id="KW-0812">Transmembrane</keyword>
<dbReference type="SUPFAM" id="SSF103473">
    <property type="entry name" value="MFS general substrate transporter"/>
    <property type="match status" value="1"/>
</dbReference>
<evidence type="ECO:0000259" key="7">
    <source>
        <dbReference type="PROSITE" id="PS50850"/>
    </source>
</evidence>
<feature type="transmembrane region" description="Helical" evidence="6">
    <location>
        <begin position="444"/>
        <end position="468"/>
    </location>
</feature>
<dbReference type="PANTHER" id="PTHR23502">
    <property type="entry name" value="MAJOR FACILITATOR SUPERFAMILY"/>
    <property type="match status" value="1"/>
</dbReference>
<feature type="transmembrane region" description="Helical" evidence="6">
    <location>
        <begin position="231"/>
        <end position="250"/>
    </location>
</feature>
<dbReference type="Gene3D" id="1.20.1250.20">
    <property type="entry name" value="MFS general substrate transporter like domains"/>
    <property type="match status" value="1"/>
</dbReference>
<feature type="transmembrane region" description="Helical" evidence="6">
    <location>
        <begin position="340"/>
        <end position="359"/>
    </location>
</feature>
<name>A0A0D7APQ4_9AGAR</name>
<evidence type="ECO:0000256" key="6">
    <source>
        <dbReference type="SAM" id="Phobius"/>
    </source>
</evidence>
<dbReference type="OrthoDB" id="9986881at2759"/>
<dbReference type="InterPro" id="IPR036259">
    <property type="entry name" value="MFS_trans_sf"/>
</dbReference>
<evidence type="ECO:0000256" key="4">
    <source>
        <dbReference type="ARBA" id="ARBA00023136"/>
    </source>
</evidence>
<accession>A0A0D7APQ4</accession>
<dbReference type="EMBL" id="KN881590">
    <property type="protein sequence ID" value="KIY53724.1"/>
    <property type="molecule type" value="Genomic_DNA"/>
</dbReference>
<dbReference type="AlphaFoldDB" id="A0A0D7APQ4"/>
<keyword evidence="3 6" id="KW-1133">Transmembrane helix</keyword>
<feature type="transmembrane region" description="Helical" evidence="6">
    <location>
        <begin position="418"/>
        <end position="438"/>
    </location>
</feature>
<comment type="subcellular location">
    <subcellularLocation>
        <location evidence="1">Membrane</location>
        <topology evidence="1">Multi-pass membrane protein</topology>
    </subcellularLocation>
</comment>
<keyword evidence="4 6" id="KW-0472">Membrane</keyword>
<feature type="transmembrane region" description="Helical" evidence="6">
    <location>
        <begin position="197"/>
        <end position="219"/>
    </location>
</feature>
<feature type="transmembrane region" description="Helical" evidence="6">
    <location>
        <begin position="509"/>
        <end position="532"/>
    </location>
</feature>
<feature type="compositionally biased region" description="Polar residues" evidence="5">
    <location>
        <begin position="13"/>
        <end position="26"/>
    </location>
</feature>
<evidence type="ECO:0000256" key="5">
    <source>
        <dbReference type="SAM" id="MobiDB-lite"/>
    </source>
</evidence>
<evidence type="ECO:0000256" key="2">
    <source>
        <dbReference type="ARBA" id="ARBA00022692"/>
    </source>
</evidence>